<protein>
    <submittedName>
        <fullName evidence="1">Uncharacterized protein</fullName>
    </submittedName>
</protein>
<reference evidence="1" key="1">
    <citation type="submission" date="2022-08" db="EMBL/GenBank/DDBJ databases">
        <title>Genome Sequence of Fusarium decemcellulare.</title>
        <authorList>
            <person name="Buettner E."/>
        </authorList>
    </citation>
    <scope>NUCLEOTIDE SEQUENCE</scope>
    <source>
        <strain evidence="1">Babe19</strain>
    </source>
</reference>
<comment type="caution">
    <text evidence="1">The sequence shown here is derived from an EMBL/GenBank/DDBJ whole genome shotgun (WGS) entry which is preliminary data.</text>
</comment>
<evidence type="ECO:0000313" key="1">
    <source>
        <dbReference type="EMBL" id="KAJ3531460.1"/>
    </source>
</evidence>
<organism evidence="1 2">
    <name type="scientific">Fusarium decemcellulare</name>
    <dbReference type="NCBI Taxonomy" id="57161"/>
    <lineage>
        <taxon>Eukaryota</taxon>
        <taxon>Fungi</taxon>
        <taxon>Dikarya</taxon>
        <taxon>Ascomycota</taxon>
        <taxon>Pezizomycotina</taxon>
        <taxon>Sordariomycetes</taxon>
        <taxon>Hypocreomycetidae</taxon>
        <taxon>Hypocreales</taxon>
        <taxon>Nectriaceae</taxon>
        <taxon>Fusarium</taxon>
        <taxon>Fusarium decemcellulare species complex</taxon>
    </lineage>
</organism>
<evidence type="ECO:0000313" key="2">
    <source>
        <dbReference type="Proteomes" id="UP001148629"/>
    </source>
</evidence>
<accession>A0ACC1S3T5</accession>
<sequence>MHIRLGHIASDAEYVPQQAHALPLHSDLPLYSLILESGDRGVLTKVQGGMPLEDDDEDGLSDLKDADCEDTTHSPEDDDVCYDAIFETLEDEELGDLGTGMLSKEAQLRILDRNTVQWKTGTRQKVYFSNLGRTCIGPGPVSRNLVFQPCPEGTTIDLDTTRLSRNKNLLRLGPRCSPCQTYYELARFFGAYDTEVESESTPCTYLGCEQPPFHGTGRCIQHLTRVAFEALKNRTAVNFRTVRKAFDRTTRKRWTFPSHYDVVRRRTEEIMEGKRPGSDLIILDDEFSPASGQLWEFAMIERVSGNVLINTIVDHPNGLNHNTMGRHKFLHAMSRSKARSVFAPSRSSDIDRMNVHEIASALQRVGISRDTIIISYHLSTNDLGLLRNLLESNGYRNLLPPDKNCIPFIHLLNTNITQCLSEDQRFPVALEVIFPLFYPRHHLVGLNHQALIDCQQTRLVCMAFDELCKPIAKRGATWNPDTTSNSAQRSIMDWLQSGPTVDNSNGTRKRRRDLVDDEDSDVVDDEDWDLVDDGDLDLVDDGDLDLVDDEDWDLVSKRIAVQVQDRDDQILECIVVRS</sequence>
<dbReference type="EMBL" id="JANRMS010001060">
    <property type="protein sequence ID" value="KAJ3531460.1"/>
    <property type="molecule type" value="Genomic_DNA"/>
</dbReference>
<dbReference type="Proteomes" id="UP001148629">
    <property type="component" value="Unassembled WGS sequence"/>
</dbReference>
<name>A0ACC1S3T5_9HYPO</name>
<keyword evidence="2" id="KW-1185">Reference proteome</keyword>
<gene>
    <name evidence="1" type="ORF">NM208_g8870</name>
</gene>
<proteinExistence type="predicted"/>